<dbReference type="InterPro" id="IPR006379">
    <property type="entry name" value="HAD-SF_hydro_IIB"/>
</dbReference>
<evidence type="ECO:0000256" key="1">
    <source>
        <dbReference type="ARBA" id="ARBA00005199"/>
    </source>
</evidence>
<dbReference type="InterPro" id="IPR023214">
    <property type="entry name" value="HAD_sf"/>
</dbReference>
<comment type="caution">
    <text evidence="5">The sequence shown here is derived from an EMBL/GenBank/DDBJ whole genome shotgun (WGS) entry which is preliminary data.</text>
</comment>
<dbReference type="Proteomes" id="UP001595793">
    <property type="component" value="Unassembled WGS sequence"/>
</dbReference>
<dbReference type="PANTHER" id="PTHR43768">
    <property type="entry name" value="TREHALOSE 6-PHOSPHATE PHOSPHATASE"/>
    <property type="match status" value="1"/>
</dbReference>
<comment type="similarity">
    <text evidence="2 4">Belongs to the trehalose phosphatase family.</text>
</comment>
<evidence type="ECO:0000256" key="3">
    <source>
        <dbReference type="ARBA" id="ARBA00022801"/>
    </source>
</evidence>
<sequence length="262" mass="29856">MKQSQDPKKLPSAIENLEVLKKKFSTNKPLIFLDFDGTLAPIVENHEDAGMDNETKEIVKQLSENYAIAVVSGRGLSDVRNKVGLQDIYYAGSHGFEIAGPNNFEKDNEEAQKMLPVFDEIEEKLQEKLSAIEGVRFERKKFTLAIHYRQVSEEKISEFHSIIENVVEEYPKLHKGDGKKVVEIKPNIEWHKGKAVNFLRKELSTATNPFSIYLGDDTTDEDAFREMGNGYGILVGEHGNDSYADYRVENITEVKRFLKELL</sequence>
<evidence type="ECO:0000313" key="5">
    <source>
        <dbReference type="EMBL" id="MFC4027029.1"/>
    </source>
</evidence>
<dbReference type="CDD" id="cd01627">
    <property type="entry name" value="HAD_TPP"/>
    <property type="match status" value="1"/>
</dbReference>
<dbReference type="SUPFAM" id="SSF56784">
    <property type="entry name" value="HAD-like"/>
    <property type="match status" value="1"/>
</dbReference>
<comment type="cofactor">
    <cofactor evidence="4">
        <name>Mg(2+)</name>
        <dbReference type="ChEBI" id="CHEBI:18420"/>
    </cofactor>
</comment>
<dbReference type="Gene3D" id="3.30.70.1020">
    <property type="entry name" value="Trehalose-6-phosphate phosphatase related protein, domain 2"/>
    <property type="match status" value="1"/>
</dbReference>
<dbReference type="InterPro" id="IPR044651">
    <property type="entry name" value="OTSB-like"/>
</dbReference>
<protein>
    <recommendedName>
        <fullName evidence="4">Trehalose 6-phosphate phosphatase</fullName>
        <ecNumber evidence="4">3.1.3.12</ecNumber>
    </recommendedName>
</protein>
<gene>
    <name evidence="5" type="primary">otsB</name>
    <name evidence="5" type="ORF">ACFOS1_06400</name>
</gene>
<dbReference type="EMBL" id="JBHSAS010000006">
    <property type="protein sequence ID" value="MFC4027029.1"/>
    <property type="molecule type" value="Genomic_DNA"/>
</dbReference>
<dbReference type="InterPro" id="IPR036412">
    <property type="entry name" value="HAD-like_sf"/>
</dbReference>
<evidence type="ECO:0000313" key="6">
    <source>
        <dbReference type="Proteomes" id="UP001595793"/>
    </source>
</evidence>
<keyword evidence="3 4" id="KW-0378">Hydrolase</keyword>
<proteinExistence type="inferred from homology"/>
<dbReference type="GO" id="GO:0004805">
    <property type="term" value="F:trehalose-phosphatase activity"/>
    <property type="evidence" value="ECO:0007669"/>
    <property type="project" value="UniProtKB-EC"/>
</dbReference>
<dbReference type="RefSeq" id="WP_290235146.1">
    <property type="nucleotide sequence ID" value="NZ_JAUFPZ010000002.1"/>
</dbReference>
<dbReference type="NCBIfam" id="TIGR00685">
    <property type="entry name" value="T6PP"/>
    <property type="match status" value="1"/>
</dbReference>
<keyword evidence="4" id="KW-0460">Magnesium</keyword>
<reference evidence="6" key="1">
    <citation type="journal article" date="2019" name="Int. J. Syst. Evol. Microbiol.">
        <title>The Global Catalogue of Microorganisms (GCM) 10K type strain sequencing project: providing services to taxonomists for standard genome sequencing and annotation.</title>
        <authorList>
            <consortium name="The Broad Institute Genomics Platform"/>
            <consortium name="The Broad Institute Genome Sequencing Center for Infectious Disease"/>
            <person name="Wu L."/>
            <person name="Ma J."/>
        </authorList>
    </citation>
    <scope>NUCLEOTIDE SEQUENCE [LARGE SCALE GENOMIC DNA]</scope>
    <source>
        <strain evidence="6">CECT 9128</strain>
    </source>
</reference>
<evidence type="ECO:0000256" key="2">
    <source>
        <dbReference type="ARBA" id="ARBA00008770"/>
    </source>
</evidence>
<dbReference type="InterPro" id="IPR003337">
    <property type="entry name" value="Trehalose_PPase"/>
</dbReference>
<name>A0ABV8H9Q8_9FLAO</name>
<evidence type="ECO:0000256" key="4">
    <source>
        <dbReference type="RuleBase" id="RU361117"/>
    </source>
</evidence>
<comment type="pathway">
    <text evidence="1 4">Glycan biosynthesis; trehalose biosynthesis.</text>
</comment>
<dbReference type="EC" id="3.1.3.12" evidence="4"/>
<dbReference type="NCBIfam" id="TIGR01484">
    <property type="entry name" value="HAD-SF-IIB"/>
    <property type="match status" value="1"/>
</dbReference>
<dbReference type="PANTHER" id="PTHR43768:SF3">
    <property type="entry name" value="TREHALOSE 6-PHOSPHATE PHOSPHATASE"/>
    <property type="match status" value="1"/>
</dbReference>
<dbReference type="Gene3D" id="3.40.50.1000">
    <property type="entry name" value="HAD superfamily/HAD-like"/>
    <property type="match status" value="1"/>
</dbReference>
<dbReference type="Pfam" id="PF02358">
    <property type="entry name" value="Trehalose_PPase"/>
    <property type="match status" value="1"/>
</dbReference>
<keyword evidence="4" id="KW-0479">Metal-binding</keyword>
<comment type="catalytic activity">
    <reaction evidence="4">
        <text>alpha,alpha-trehalose 6-phosphate + H2O = alpha,alpha-trehalose + phosphate</text>
        <dbReference type="Rhea" id="RHEA:23420"/>
        <dbReference type="ChEBI" id="CHEBI:15377"/>
        <dbReference type="ChEBI" id="CHEBI:16551"/>
        <dbReference type="ChEBI" id="CHEBI:43474"/>
        <dbReference type="ChEBI" id="CHEBI:58429"/>
        <dbReference type="EC" id="3.1.3.12"/>
    </reaction>
</comment>
<organism evidence="5 6">
    <name type="scientific">Zunongwangia endophytica</name>
    <dbReference type="NCBI Taxonomy" id="1808945"/>
    <lineage>
        <taxon>Bacteria</taxon>
        <taxon>Pseudomonadati</taxon>
        <taxon>Bacteroidota</taxon>
        <taxon>Flavobacteriia</taxon>
        <taxon>Flavobacteriales</taxon>
        <taxon>Flavobacteriaceae</taxon>
        <taxon>Zunongwangia</taxon>
    </lineage>
</organism>
<keyword evidence="6" id="KW-1185">Reference proteome</keyword>
<comment type="function">
    <text evidence="4">Removes the phosphate from trehalose 6-phosphate to produce free trehalose.</text>
</comment>
<accession>A0ABV8H9Q8</accession>